<name>A0A9Q9SUK2_MOOP1</name>
<organism evidence="1">
    <name type="scientific">Moorena producens (strain JHB)</name>
    <dbReference type="NCBI Taxonomy" id="1454205"/>
    <lineage>
        <taxon>Bacteria</taxon>
        <taxon>Bacillati</taxon>
        <taxon>Cyanobacteriota</taxon>
        <taxon>Cyanophyceae</taxon>
        <taxon>Coleofasciculales</taxon>
        <taxon>Coleofasciculaceae</taxon>
        <taxon>Moorena</taxon>
    </lineage>
</organism>
<gene>
    <name evidence="1" type="ORF">BJP36_38125</name>
</gene>
<sequence>MHKSVGRVGSVGGVGRGKKSSVVHRYEKPYIVEYFAHRTLISIFLHSGGSEVRSRGSEADAIALT</sequence>
<dbReference type="AlphaFoldDB" id="A0A9Q9SUK2"/>
<dbReference type="Proteomes" id="UP000176944">
    <property type="component" value="Chromosome"/>
</dbReference>
<accession>A0A9Q9SUK2</accession>
<evidence type="ECO:0000313" key="1">
    <source>
        <dbReference type="EMBL" id="WAN69912.1"/>
    </source>
</evidence>
<dbReference type="EMBL" id="CP017708">
    <property type="protein sequence ID" value="WAN69912.1"/>
    <property type="molecule type" value="Genomic_DNA"/>
</dbReference>
<reference evidence="1" key="1">
    <citation type="journal article" date="2017" name="Proc. Natl. Acad. Sci. U.S.A.">
        <title>Comparative genomics uncovers the prolific and distinctive metabolic potential of the cyanobacterial genus Moorea.</title>
        <authorList>
            <person name="Leao T."/>
            <person name="Castelao G."/>
            <person name="Korobeynikov A."/>
            <person name="Monroe E.A."/>
            <person name="Podell S."/>
            <person name="Glukhov E."/>
            <person name="Allen E.E."/>
            <person name="Gerwick W.H."/>
            <person name="Gerwick L."/>
        </authorList>
    </citation>
    <scope>NUCLEOTIDE SEQUENCE</scope>
    <source>
        <strain evidence="1">JHB</strain>
    </source>
</reference>
<reference evidence="1" key="2">
    <citation type="submission" date="2022-10" db="EMBL/GenBank/DDBJ databases">
        <authorList>
            <person name="Ngo T.-E."/>
        </authorList>
    </citation>
    <scope>NUCLEOTIDE SEQUENCE</scope>
    <source>
        <strain evidence="1">JHB</strain>
    </source>
</reference>
<protein>
    <submittedName>
        <fullName evidence="1">Uncharacterized protein</fullName>
    </submittedName>
</protein>
<proteinExistence type="predicted"/>